<evidence type="ECO:0000313" key="2">
    <source>
        <dbReference type="EMBL" id="PTQ28438.1"/>
    </source>
</evidence>
<dbReference type="EMBL" id="KZ772833">
    <property type="protein sequence ID" value="PTQ28446.1"/>
    <property type="molecule type" value="Genomic_DNA"/>
</dbReference>
<dbReference type="OrthoDB" id="1950496at2759"/>
<name>A0A2R6W3K5_MARPO</name>
<dbReference type="Proteomes" id="UP000244005">
    <property type="component" value="Unassembled WGS sequence"/>
</dbReference>
<keyword evidence="1" id="KW-0732">Signal</keyword>
<feature type="signal peptide" evidence="1">
    <location>
        <begin position="1"/>
        <end position="24"/>
    </location>
</feature>
<protein>
    <recommendedName>
        <fullName evidence="5">Bifunctional inhibitor/plant lipid transfer protein/seed storage helical domain-containing protein</fullName>
    </recommendedName>
</protein>
<accession>A0A2R6W3K5</accession>
<evidence type="ECO:0008006" key="5">
    <source>
        <dbReference type="Google" id="ProtNLM"/>
    </source>
</evidence>
<gene>
    <name evidence="3" type="ORF">MARPO_0163s0007</name>
    <name evidence="2" type="ORF">MARPO_0164s0031</name>
</gene>
<reference evidence="4" key="1">
    <citation type="journal article" date="2017" name="Cell">
        <title>Insights into land plant evolution garnered from the Marchantia polymorpha genome.</title>
        <authorList>
            <person name="Bowman J.L."/>
            <person name="Kohchi T."/>
            <person name="Yamato K.T."/>
            <person name="Jenkins J."/>
            <person name="Shu S."/>
            <person name="Ishizaki K."/>
            <person name="Yamaoka S."/>
            <person name="Nishihama R."/>
            <person name="Nakamura Y."/>
            <person name="Berger F."/>
            <person name="Adam C."/>
            <person name="Aki S.S."/>
            <person name="Althoff F."/>
            <person name="Araki T."/>
            <person name="Arteaga-Vazquez M.A."/>
            <person name="Balasubrmanian S."/>
            <person name="Barry K."/>
            <person name="Bauer D."/>
            <person name="Boehm C.R."/>
            <person name="Briginshaw L."/>
            <person name="Caballero-Perez J."/>
            <person name="Catarino B."/>
            <person name="Chen F."/>
            <person name="Chiyoda S."/>
            <person name="Chovatia M."/>
            <person name="Davies K.M."/>
            <person name="Delmans M."/>
            <person name="Demura T."/>
            <person name="Dierschke T."/>
            <person name="Dolan L."/>
            <person name="Dorantes-Acosta A.E."/>
            <person name="Eklund D.M."/>
            <person name="Florent S.N."/>
            <person name="Flores-Sandoval E."/>
            <person name="Fujiyama A."/>
            <person name="Fukuzawa H."/>
            <person name="Galik B."/>
            <person name="Grimanelli D."/>
            <person name="Grimwood J."/>
            <person name="Grossniklaus U."/>
            <person name="Hamada T."/>
            <person name="Haseloff J."/>
            <person name="Hetherington A.J."/>
            <person name="Higo A."/>
            <person name="Hirakawa Y."/>
            <person name="Hundley H.N."/>
            <person name="Ikeda Y."/>
            <person name="Inoue K."/>
            <person name="Inoue S.I."/>
            <person name="Ishida S."/>
            <person name="Jia Q."/>
            <person name="Kakita M."/>
            <person name="Kanazawa T."/>
            <person name="Kawai Y."/>
            <person name="Kawashima T."/>
            <person name="Kennedy M."/>
            <person name="Kinose K."/>
            <person name="Kinoshita T."/>
            <person name="Kohara Y."/>
            <person name="Koide E."/>
            <person name="Komatsu K."/>
            <person name="Kopischke S."/>
            <person name="Kubo M."/>
            <person name="Kyozuka J."/>
            <person name="Lagercrantz U."/>
            <person name="Lin S.S."/>
            <person name="Lindquist E."/>
            <person name="Lipzen A.M."/>
            <person name="Lu C.W."/>
            <person name="De Luna E."/>
            <person name="Martienssen R.A."/>
            <person name="Minamino N."/>
            <person name="Mizutani M."/>
            <person name="Mizutani M."/>
            <person name="Mochizuki N."/>
            <person name="Monte I."/>
            <person name="Mosher R."/>
            <person name="Nagasaki H."/>
            <person name="Nakagami H."/>
            <person name="Naramoto S."/>
            <person name="Nishitani K."/>
            <person name="Ohtani M."/>
            <person name="Okamoto T."/>
            <person name="Okumura M."/>
            <person name="Phillips J."/>
            <person name="Pollak B."/>
            <person name="Reinders A."/>
            <person name="Rovekamp M."/>
            <person name="Sano R."/>
            <person name="Sawa S."/>
            <person name="Schmid M.W."/>
            <person name="Shirakawa M."/>
            <person name="Solano R."/>
            <person name="Spunde A."/>
            <person name="Suetsugu N."/>
            <person name="Sugano S."/>
            <person name="Sugiyama A."/>
            <person name="Sun R."/>
            <person name="Suzuki Y."/>
            <person name="Takenaka M."/>
            <person name="Takezawa D."/>
            <person name="Tomogane H."/>
            <person name="Tsuzuki M."/>
            <person name="Ueda T."/>
            <person name="Umeda M."/>
            <person name="Ward J.M."/>
            <person name="Watanabe Y."/>
            <person name="Yazaki K."/>
            <person name="Yokoyama R."/>
            <person name="Yoshitake Y."/>
            <person name="Yotsui I."/>
            <person name="Zachgo S."/>
            <person name="Schmutz J."/>
        </authorList>
    </citation>
    <scope>NUCLEOTIDE SEQUENCE [LARGE SCALE GENOMIC DNA]</scope>
    <source>
        <strain evidence="4">Tak-1</strain>
    </source>
</reference>
<dbReference type="EMBL" id="KZ772834">
    <property type="protein sequence ID" value="PTQ28438.1"/>
    <property type="molecule type" value="Genomic_DNA"/>
</dbReference>
<feature type="chain" id="PRO_5041804576" description="Bifunctional inhibitor/plant lipid transfer protein/seed storage helical domain-containing protein" evidence="1">
    <location>
        <begin position="25"/>
        <end position="110"/>
    </location>
</feature>
<keyword evidence="4" id="KW-1185">Reference proteome</keyword>
<sequence>MDSRMLVVMLVLGLCLTWTKPVSAELYKVDQCERKNFHFSKIRKPCDDYISSSFANSSAKAKCCEVLKMLHNAMLGHVQCYCQLAPSGTEVFADVAAKCKLQRNLQTCHG</sequence>
<proteinExistence type="predicted"/>
<reference evidence="2" key="2">
    <citation type="submission" date="2017-12" db="EMBL/GenBank/DDBJ databases">
        <title>WGS assembly of Marchantia polymorpha.</title>
        <authorList>
            <person name="Bowman J.L."/>
            <person name="Kohchi T."/>
            <person name="Yamato K.T."/>
            <person name="Jenkins J."/>
            <person name="Shu S."/>
            <person name="Ishizaki K."/>
            <person name="Yamaoka S."/>
            <person name="Nishihama R."/>
            <person name="Nakamura Y."/>
            <person name="Berger F."/>
            <person name="Adam C."/>
            <person name="Aki S.S."/>
            <person name="Althoff F."/>
            <person name="Araki T."/>
            <person name="Arteaga-Vazquez M.A."/>
            <person name="Balasubrmanian S."/>
            <person name="Bauer D."/>
            <person name="Boehm C.R."/>
            <person name="Briginshaw L."/>
            <person name="Caballero-Perez J."/>
            <person name="Catarino B."/>
            <person name="Chen F."/>
            <person name="Chiyoda S."/>
            <person name="Chovatia M."/>
            <person name="Davies K.M."/>
            <person name="Delmans M."/>
            <person name="Demura T."/>
            <person name="Dierschke T."/>
            <person name="Dolan L."/>
            <person name="Dorantes-Acosta A.E."/>
            <person name="Eklund D.M."/>
            <person name="Florent S.N."/>
            <person name="Flores-Sandoval E."/>
            <person name="Fujiyama A."/>
            <person name="Fukuzawa H."/>
            <person name="Galik B."/>
            <person name="Grimanelli D."/>
            <person name="Grimwood J."/>
            <person name="Grossniklaus U."/>
            <person name="Hamada T."/>
            <person name="Haseloff J."/>
            <person name="Hetherington A.J."/>
            <person name="Higo A."/>
            <person name="Hirakawa Y."/>
            <person name="Hundley H.N."/>
            <person name="Ikeda Y."/>
            <person name="Inoue K."/>
            <person name="Inoue S."/>
            <person name="Ishida S."/>
            <person name="Jia Q."/>
            <person name="Kakita M."/>
            <person name="Kanazawa T."/>
            <person name="Kawai Y."/>
            <person name="Kawashima T."/>
            <person name="Kennedy M."/>
            <person name="Kinose K."/>
            <person name="Kinoshita T."/>
            <person name="Kohara Y."/>
            <person name="Koide E."/>
            <person name="Komatsu K."/>
            <person name="Kopischke S."/>
            <person name="Kubo M."/>
            <person name="Kyozuka J."/>
            <person name="Lagercrantz U."/>
            <person name="Lin S.S."/>
            <person name="Lindquist E."/>
            <person name="Lipzen A.M."/>
            <person name="Lu C."/>
            <person name="Luna E.D."/>
            <person name="Martienssen R.A."/>
            <person name="Minamino N."/>
            <person name="Mizutani M."/>
            <person name="Mizutani M."/>
            <person name="Mochizuki N."/>
            <person name="Monte I."/>
            <person name="Mosher R."/>
            <person name="Nagasaki H."/>
            <person name="Nakagami H."/>
            <person name="Naramoto S."/>
            <person name="Nishitani K."/>
            <person name="Ohtani M."/>
            <person name="Okamoto T."/>
            <person name="Okumura M."/>
            <person name="Phillips J."/>
            <person name="Pollak B."/>
            <person name="Reinders A."/>
            <person name="Roevekamp M."/>
            <person name="Sano R."/>
            <person name="Sawa S."/>
            <person name="Schmid M.W."/>
            <person name="Shirakawa M."/>
            <person name="Solano R."/>
            <person name="Spunde A."/>
            <person name="Suetsugu N."/>
            <person name="Sugano S."/>
            <person name="Sugiyama A."/>
            <person name="Sun R."/>
            <person name="Suzuki Y."/>
            <person name="Takenaka M."/>
            <person name="Takezawa D."/>
            <person name="Tomogane H."/>
            <person name="Tsuzuki M."/>
            <person name="Ueda T."/>
            <person name="Umeda M."/>
            <person name="Ward J.M."/>
            <person name="Watanabe Y."/>
            <person name="Yazaki K."/>
            <person name="Yokoyama R."/>
            <person name="Yoshitake Y."/>
            <person name="Yotsui I."/>
            <person name="Zachgo S."/>
            <person name="Schmutz J."/>
        </authorList>
    </citation>
    <scope>NUCLEOTIDE SEQUENCE [LARGE SCALE GENOMIC DNA]</scope>
    <source>
        <strain evidence="2">Tak-1</strain>
    </source>
</reference>
<evidence type="ECO:0000313" key="3">
    <source>
        <dbReference type="EMBL" id="PTQ28446.1"/>
    </source>
</evidence>
<organism evidence="2 4">
    <name type="scientific">Marchantia polymorpha</name>
    <name type="common">Common liverwort</name>
    <name type="synonym">Marchantia aquatica</name>
    <dbReference type="NCBI Taxonomy" id="3197"/>
    <lineage>
        <taxon>Eukaryota</taxon>
        <taxon>Viridiplantae</taxon>
        <taxon>Streptophyta</taxon>
        <taxon>Embryophyta</taxon>
        <taxon>Marchantiophyta</taxon>
        <taxon>Marchantiopsida</taxon>
        <taxon>Marchantiidae</taxon>
        <taxon>Marchantiales</taxon>
        <taxon>Marchantiaceae</taxon>
        <taxon>Marchantia</taxon>
    </lineage>
</organism>
<dbReference type="Gramene" id="Mp6g00130.1">
    <property type="protein sequence ID" value="Mp6g00130.1.cds1"/>
    <property type="gene ID" value="Mp6g00130"/>
</dbReference>
<evidence type="ECO:0000313" key="4">
    <source>
        <dbReference type="Proteomes" id="UP000244005"/>
    </source>
</evidence>
<dbReference type="AlphaFoldDB" id="A0A2R6W3K5"/>
<evidence type="ECO:0000256" key="1">
    <source>
        <dbReference type="SAM" id="SignalP"/>
    </source>
</evidence>